<feature type="region of interest" description="Disordered" evidence="1">
    <location>
        <begin position="115"/>
        <end position="134"/>
    </location>
</feature>
<evidence type="ECO:0000313" key="2">
    <source>
        <dbReference type="EMBL" id="GAA3675004.1"/>
    </source>
</evidence>
<organism evidence="2 3">
    <name type="scientific">Lentzea roselyniae</name>
    <dbReference type="NCBI Taxonomy" id="531940"/>
    <lineage>
        <taxon>Bacteria</taxon>
        <taxon>Bacillati</taxon>
        <taxon>Actinomycetota</taxon>
        <taxon>Actinomycetes</taxon>
        <taxon>Pseudonocardiales</taxon>
        <taxon>Pseudonocardiaceae</taxon>
        <taxon>Lentzea</taxon>
    </lineage>
</organism>
<evidence type="ECO:0000313" key="3">
    <source>
        <dbReference type="Proteomes" id="UP001500711"/>
    </source>
</evidence>
<dbReference type="RefSeq" id="WP_346135075.1">
    <property type="nucleotide sequence ID" value="NZ_BAABBE010000029.1"/>
</dbReference>
<dbReference type="EMBL" id="BAABBE010000029">
    <property type="protein sequence ID" value="GAA3675004.1"/>
    <property type="molecule type" value="Genomic_DNA"/>
</dbReference>
<proteinExistence type="predicted"/>
<evidence type="ECO:0008006" key="4">
    <source>
        <dbReference type="Google" id="ProtNLM"/>
    </source>
</evidence>
<dbReference type="Proteomes" id="UP001500711">
    <property type="component" value="Unassembled WGS sequence"/>
</dbReference>
<evidence type="ECO:0000256" key="1">
    <source>
        <dbReference type="SAM" id="MobiDB-lite"/>
    </source>
</evidence>
<protein>
    <recommendedName>
        <fullName evidence="4">Excreted virulence factor EspC, type VII ESX diderm</fullName>
    </recommendedName>
</protein>
<sequence length="134" mass="13967">MPEAFFAGMKGISDSVAAFSASVADGVGVNEHGGQALIKAIDKMYDGITRALGRSDIISQQPPLGTTPAAQVYKPYLATIATDSAQGFITAAKELQKKLEQMRSDVEKAMAAYQATDEDARQGITKAGGPTLSA</sequence>
<accession>A0ABP7BZW7</accession>
<reference evidence="3" key="1">
    <citation type="journal article" date="2019" name="Int. J. Syst. Evol. Microbiol.">
        <title>The Global Catalogue of Microorganisms (GCM) 10K type strain sequencing project: providing services to taxonomists for standard genome sequencing and annotation.</title>
        <authorList>
            <consortium name="The Broad Institute Genomics Platform"/>
            <consortium name="The Broad Institute Genome Sequencing Center for Infectious Disease"/>
            <person name="Wu L."/>
            <person name="Ma J."/>
        </authorList>
    </citation>
    <scope>NUCLEOTIDE SEQUENCE [LARGE SCALE GENOMIC DNA]</scope>
    <source>
        <strain evidence="3">JCM 17494</strain>
    </source>
</reference>
<comment type="caution">
    <text evidence="2">The sequence shown here is derived from an EMBL/GenBank/DDBJ whole genome shotgun (WGS) entry which is preliminary data.</text>
</comment>
<keyword evidence="3" id="KW-1185">Reference proteome</keyword>
<name>A0ABP7BZW7_9PSEU</name>
<gene>
    <name evidence="2" type="ORF">GCM10022267_72380</name>
</gene>